<comment type="function">
    <text evidence="5">Acts both as a biotin--[acetyl-CoA-carboxylase] ligase and a repressor.</text>
</comment>
<dbReference type="InterPro" id="IPR013196">
    <property type="entry name" value="HTH_11"/>
</dbReference>
<dbReference type="PANTHER" id="PTHR12835">
    <property type="entry name" value="BIOTIN PROTEIN LIGASE"/>
    <property type="match status" value="1"/>
</dbReference>
<comment type="caution">
    <text evidence="5">Lacks conserved residue(s) required for the propagation of feature annotation.</text>
</comment>
<dbReference type="InterPro" id="IPR004408">
    <property type="entry name" value="Biotin_CoA_COase_ligase"/>
</dbReference>
<dbReference type="GO" id="GO:0006355">
    <property type="term" value="P:regulation of DNA-templated transcription"/>
    <property type="evidence" value="ECO:0007669"/>
    <property type="project" value="UniProtKB-UniRule"/>
</dbReference>
<feature type="binding site" evidence="5">
    <location>
        <begin position="116"/>
        <end position="118"/>
    </location>
    <ligand>
        <name>biotin</name>
        <dbReference type="ChEBI" id="CHEBI:57586"/>
    </ligand>
</feature>
<comment type="similarity">
    <text evidence="5">Belongs to the biotin--protein ligase family.</text>
</comment>
<dbReference type="GO" id="GO:0009249">
    <property type="term" value="P:protein lipoylation"/>
    <property type="evidence" value="ECO:0007669"/>
    <property type="project" value="UniProtKB-ARBA"/>
</dbReference>
<dbReference type="CDD" id="cd16442">
    <property type="entry name" value="BPL"/>
    <property type="match status" value="1"/>
</dbReference>
<accession>A0A239SRU2</accession>
<dbReference type="EMBL" id="LT906439">
    <property type="protein sequence ID" value="SNU88205.1"/>
    <property type="molecule type" value="Genomic_DNA"/>
</dbReference>
<keyword evidence="3 5" id="KW-0067">ATP-binding</keyword>
<dbReference type="Pfam" id="PF08279">
    <property type="entry name" value="HTH_11"/>
    <property type="match status" value="1"/>
</dbReference>
<dbReference type="NCBIfam" id="NF008846">
    <property type="entry name" value="PRK11886.1-1"/>
    <property type="match status" value="1"/>
</dbReference>
<keyword evidence="5" id="KW-0805">Transcription regulation</keyword>
<dbReference type="OrthoDB" id="9807064at2"/>
<evidence type="ECO:0000259" key="6">
    <source>
        <dbReference type="PROSITE" id="PS51733"/>
    </source>
</evidence>
<dbReference type="InterPro" id="IPR036388">
    <property type="entry name" value="WH-like_DNA-bd_sf"/>
</dbReference>
<dbReference type="PROSITE" id="PS51733">
    <property type="entry name" value="BPL_LPL_CATALYTIC"/>
    <property type="match status" value="1"/>
</dbReference>
<dbReference type="GO" id="GO:0004077">
    <property type="term" value="F:biotin--[biotin carboxyl-carrier protein] ligase activity"/>
    <property type="evidence" value="ECO:0007669"/>
    <property type="project" value="UniProtKB-UniRule"/>
</dbReference>
<dbReference type="NCBIfam" id="TIGR00121">
    <property type="entry name" value="birA_ligase"/>
    <property type="match status" value="1"/>
</dbReference>
<keyword evidence="4 5" id="KW-0092">Biotin</keyword>
<evidence type="ECO:0000256" key="5">
    <source>
        <dbReference type="HAMAP-Rule" id="MF_00978"/>
    </source>
</evidence>
<dbReference type="eggNOG" id="COG1654">
    <property type="taxonomic scope" value="Bacteria"/>
</dbReference>
<proteinExistence type="inferred from homology"/>
<dbReference type="InterPro" id="IPR003142">
    <property type="entry name" value="BPL_C"/>
</dbReference>
<evidence type="ECO:0000256" key="3">
    <source>
        <dbReference type="ARBA" id="ARBA00022840"/>
    </source>
</evidence>
<dbReference type="GO" id="GO:0005737">
    <property type="term" value="C:cytoplasm"/>
    <property type="evidence" value="ECO:0007669"/>
    <property type="project" value="TreeGrafter"/>
</dbReference>
<reference evidence="7 8" key="1">
    <citation type="submission" date="2017-06" db="EMBL/GenBank/DDBJ databases">
        <authorList>
            <consortium name="Pathogen Informatics"/>
        </authorList>
    </citation>
    <scope>NUCLEOTIDE SEQUENCE [LARGE SCALE GENOMIC DNA]</scope>
    <source>
        <strain evidence="7 8">NCTC13788</strain>
    </source>
</reference>
<dbReference type="GO" id="GO:0003677">
    <property type="term" value="F:DNA binding"/>
    <property type="evidence" value="ECO:0007669"/>
    <property type="project" value="UniProtKB-UniRule"/>
</dbReference>
<organism evidence="7 8">
    <name type="scientific">Streptococcus merionis</name>
    <dbReference type="NCBI Taxonomy" id="400065"/>
    <lineage>
        <taxon>Bacteria</taxon>
        <taxon>Bacillati</taxon>
        <taxon>Bacillota</taxon>
        <taxon>Bacilli</taxon>
        <taxon>Lactobacillales</taxon>
        <taxon>Streptococcaceae</taxon>
        <taxon>Streptococcus</taxon>
    </lineage>
</organism>
<keyword evidence="1 5" id="KW-0436">Ligase</keyword>
<feature type="binding site" evidence="5">
    <location>
        <position position="183"/>
    </location>
    <ligand>
        <name>biotin</name>
        <dbReference type="ChEBI" id="CHEBI:57586"/>
    </ligand>
</feature>
<keyword evidence="5" id="KW-0238">DNA-binding</keyword>
<dbReference type="GO" id="GO:0016740">
    <property type="term" value="F:transferase activity"/>
    <property type="evidence" value="ECO:0007669"/>
    <property type="project" value="UniProtKB-ARBA"/>
</dbReference>
<dbReference type="InterPro" id="IPR008988">
    <property type="entry name" value="Transcriptional_repressor_C"/>
</dbReference>
<dbReference type="SUPFAM" id="SSF50037">
    <property type="entry name" value="C-terminal domain of transcriptional repressors"/>
    <property type="match status" value="1"/>
</dbReference>
<comment type="catalytic activity">
    <reaction evidence="5">
        <text>biotin + L-lysyl-[protein] + ATP = N(6)-biotinyl-L-lysyl-[protein] + AMP + diphosphate + H(+)</text>
        <dbReference type="Rhea" id="RHEA:11756"/>
        <dbReference type="Rhea" id="RHEA-COMP:9752"/>
        <dbReference type="Rhea" id="RHEA-COMP:10505"/>
        <dbReference type="ChEBI" id="CHEBI:15378"/>
        <dbReference type="ChEBI" id="CHEBI:29969"/>
        <dbReference type="ChEBI" id="CHEBI:30616"/>
        <dbReference type="ChEBI" id="CHEBI:33019"/>
        <dbReference type="ChEBI" id="CHEBI:57586"/>
        <dbReference type="ChEBI" id="CHEBI:83144"/>
        <dbReference type="ChEBI" id="CHEBI:456215"/>
        <dbReference type="EC" id="6.3.4.15"/>
    </reaction>
</comment>
<feature type="binding site" evidence="5">
    <location>
        <position position="112"/>
    </location>
    <ligand>
        <name>biotin</name>
        <dbReference type="ChEBI" id="CHEBI:57586"/>
    </ligand>
</feature>
<evidence type="ECO:0000313" key="7">
    <source>
        <dbReference type="EMBL" id="SNU88205.1"/>
    </source>
</evidence>
<dbReference type="EC" id="6.3.4.15" evidence="5"/>
<dbReference type="STRING" id="1123308.GCA_000380085_00288"/>
<dbReference type="InterPro" id="IPR004143">
    <property type="entry name" value="BPL_LPL_catalytic"/>
</dbReference>
<dbReference type="SUPFAM" id="SSF55681">
    <property type="entry name" value="Class II aaRS and biotin synthetases"/>
    <property type="match status" value="1"/>
</dbReference>
<dbReference type="InterPro" id="IPR045864">
    <property type="entry name" value="aa-tRNA-synth_II/BPL/LPL"/>
</dbReference>
<keyword evidence="5" id="KW-0678">Repressor</keyword>
<dbReference type="InterPro" id="IPR036390">
    <property type="entry name" value="WH_DNA-bd_sf"/>
</dbReference>
<keyword evidence="2 5" id="KW-0547">Nucleotide-binding</keyword>
<dbReference type="RefSeq" id="WP_018372851.1">
    <property type="nucleotide sequence ID" value="NZ_LT906439.1"/>
</dbReference>
<dbReference type="Proteomes" id="UP000215185">
    <property type="component" value="Chromosome 1"/>
</dbReference>
<dbReference type="GO" id="GO:0005524">
    <property type="term" value="F:ATP binding"/>
    <property type="evidence" value="ECO:0007669"/>
    <property type="project" value="UniProtKB-UniRule"/>
</dbReference>
<dbReference type="Pfam" id="PF02237">
    <property type="entry name" value="BPL_C"/>
    <property type="match status" value="1"/>
</dbReference>
<evidence type="ECO:0000256" key="4">
    <source>
        <dbReference type="ARBA" id="ARBA00023267"/>
    </source>
</evidence>
<dbReference type="HAMAP" id="MF_00978">
    <property type="entry name" value="Bifunct_BirA"/>
    <property type="match status" value="1"/>
</dbReference>
<dbReference type="PANTHER" id="PTHR12835:SF5">
    <property type="entry name" value="BIOTIN--PROTEIN LIGASE"/>
    <property type="match status" value="1"/>
</dbReference>
<dbReference type="Gene3D" id="2.30.30.100">
    <property type="match status" value="1"/>
</dbReference>
<sequence>MTSLKTYQKVYSILEKATDYVSGEYLAKQLQLSRTSIWKAIQHLEKQGLVIDSVQNRGYLLQKGDLLDPIWLAEQLPFKISYQAKSQSTQQDARQGLEAGNVGDCLYLAPFQDGARGRFGRAFFAPKQGGIYMSLHLKPMVPFDQMPPYTILVAASIVQAIQTLTEKKAQIKWVNDIYLGSKKIAGILTEAISSVESGLITDVIIGIGLNFHIEDFPHDLQDKAGSLFDEKPSITRNQLIAEIWKVYLETPEEDLIALYRTHSLVLGRMVSFKQNGQEYTGFAKAIDREGRLLVELTDGAVTWLNSGEISLTSWT</sequence>
<evidence type="ECO:0000313" key="8">
    <source>
        <dbReference type="Proteomes" id="UP000215185"/>
    </source>
</evidence>
<dbReference type="Gene3D" id="1.10.10.10">
    <property type="entry name" value="Winged helix-like DNA-binding domain superfamily/Winged helix DNA-binding domain"/>
    <property type="match status" value="1"/>
</dbReference>
<dbReference type="InterPro" id="IPR030855">
    <property type="entry name" value="Bifunct_BirA"/>
</dbReference>
<dbReference type="eggNOG" id="COG0340">
    <property type="taxonomic scope" value="Bacteria"/>
</dbReference>
<feature type="DNA-binding region" description="H-T-H motif" evidence="5">
    <location>
        <begin position="23"/>
        <end position="42"/>
    </location>
</feature>
<keyword evidence="5" id="KW-0804">Transcription</keyword>
<gene>
    <name evidence="5 7" type="primary">birA</name>
    <name evidence="7" type="ORF">SAMEA4412692_00948</name>
</gene>
<dbReference type="Pfam" id="PF03099">
    <property type="entry name" value="BPL_LplA_LipB"/>
    <property type="match status" value="1"/>
</dbReference>
<protein>
    <recommendedName>
        <fullName evidence="5">Bifunctional ligase/repressor BirA</fullName>
    </recommendedName>
    <alternativeName>
        <fullName evidence="5">Biotin--[acetyl-CoA-carboxylase] ligase</fullName>
        <ecNumber evidence="5">6.3.4.15</ecNumber>
    </alternativeName>
    <alternativeName>
        <fullName evidence="5">Biotin--protein ligase</fullName>
    </alternativeName>
    <alternativeName>
        <fullName evidence="5">Biotin-[acetyl-CoA carboxylase] synthetase</fullName>
    </alternativeName>
</protein>
<dbReference type="AlphaFoldDB" id="A0A239SRU2"/>
<keyword evidence="8" id="KW-1185">Reference proteome</keyword>
<feature type="domain" description="BPL/LPL catalytic" evidence="6">
    <location>
        <begin position="65"/>
        <end position="255"/>
    </location>
</feature>
<evidence type="ECO:0000256" key="1">
    <source>
        <dbReference type="ARBA" id="ARBA00022598"/>
    </source>
</evidence>
<evidence type="ECO:0000256" key="2">
    <source>
        <dbReference type="ARBA" id="ARBA00022741"/>
    </source>
</evidence>
<dbReference type="KEGG" id="smen:SAMEA4412692_0948"/>
<name>A0A239SRU2_9STRE</name>
<dbReference type="SUPFAM" id="SSF46785">
    <property type="entry name" value="Winged helix' DNA-binding domain"/>
    <property type="match status" value="1"/>
</dbReference>
<dbReference type="Gene3D" id="3.30.930.10">
    <property type="entry name" value="Bira Bifunctional Protein, Domain 2"/>
    <property type="match status" value="1"/>
</dbReference>